<evidence type="ECO:0000313" key="1">
    <source>
        <dbReference type="EMBL" id="EEN82002.1"/>
    </source>
</evidence>
<gene>
    <name evidence="1" type="ORF">POREN0001_1971</name>
</gene>
<comment type="caution">
    <text evidence="1">The sequence shown here is derived from an EMBL/GenBank/DDBJ whole genome shotgun (WGS) entry which is preliminary data.</text>
</comment>
<accession>C3JCV0</accession>
<dbReference type="STRING" id="553175.POREN0001_1971"/>
<dbReference type="RefSeq" id="WP_004335086.1">
    <property type="nucleotide sequence ID" value="NZ_ACNN01000035.1"/>
</dbReference>
<evidence type="ECO:0000313" key="2">
    <source>
        <dbReference type="Proteomes" id="UP000004295"/>
    </source>
</evidence>
<dbReference type="GeneID" id="93366256"/>
<proteinExistence type="predicted"/>
<keyword evidence="2" id="KW-1185">Reference proteome</keyword>
<sequence>MSQKPIVQRKRSSAATESEPMMKARIIVDSVELNLKRIPVSQDGGYRRAADFATDRILHYRRLYGGSMEQITEQPRLMALLETAYLLDITTQRADHSDTEKSLARLCTDAETLLEQYKTLVDDLPSL</sequence>
<dbReference type="AlphaFoldDB" id="C3JCV0"/>
<name>C3JCV0_POREA</name>
<organism evidence="1 2">
    <name type="scientific">Porphyromonas endodontalis (strain ATCC 35406 / DSM 24491 / JCM 8526 / CCUG 16442 / BCRC 14492 / NCTC 13058 / HG 370)</name>
    <name type="common">Bacteroides endodontalis</name>
    <dbReference type="NCBI Taxonomy" id="553175"/>
    <lineage>
        <taxon>Bacteria</taxon>
        <taxon>Pseudomonadati</taxon>
        <taxon>Bacteroidota</taxon>
        <taxon>Bacteroidia</taxon>
        <taxon>Bacteroidales</taxon>
        <taxon>Porphyromonadaceae</taxon>
        <taxon>Porphyromonas</taxon>
    </lineage>
</organism>
<protein>
    <submittedName>
        <fullName evidence="1">Uncharacterized protein</fullName>
    </submittedName>
</protein>
<dbReference type="EMBL" id="ACNN01000035">
    <property type="protein sequence ID" value="EEN82002.1"/>
    <property type="molecule type" value="Genomic_DNA"/>
</dbReference>
<dbReference type="Proteomes" id="UP000004295">
    <property type="component" value="Unassembled WGS sequence"/>
</dbReference>
<reference evidence="1 2" key="1">
    <citation type="submission" date="2009-04" db="EMBL/GenBank/DDBJ databases">
        <authorList>
            <person name="Sebastian Y."/>
            <person name="Madupu R."/>
            <person name="Durkin A.S."/>
            <person name="Torralba M."/>
            <person name="Methe B."/>
            <person name="Sutton G.G."/>
            <person name="Strausberg R.L."/>
            <person name="Nelson K.E."/>
        </authorList>
    </citation>
    <scope>NUCLEOTIDE SEQUENCE [LARGE SCALE GENOMIC DNA]</scope>
    <source>
        <strain evidence="2">ATCC 35406 / BCRC 14492 / JCM 8526 / NCTC 13058 / HG 370</strain>
    </source>
</reference>